<dbReference type="EMBL" id="CP036318">
    <property type="protein sequence ID" value="QDV55887.1"/>
    <property type="molecule type" value="Genomic_DNA"/>
</dbReference>
<accession>A0A518IS13</accession>
<comment type="similarity">
    <text evidence="1">Belongs to the RelE toxin family.</text>
</comment>
<dbReference type="Pfam" id="PF05016">
    <property type="entry name" value="ParE_toxin"/>
    <property type="match status" value="1"/>
</dbReference>
<dbReference type="SUPFAM" id="SSF143011">
    <property type="entry name" value="RelE-like"/>
    <property type="match status" value="1"/>
</dbReference>
<evidence type="ECO:0000313" key="4">
    <source>
        <dbReference type="Proteomes" id="UP000316770"/>
    </source>
</evidence>
<keyword evidence="2" id="KW-1277">Toxin-antitoxin system</keyword>
<dbReference type="Proteomes" id="UP000316770">
    <property type="component" value="Chromosome"/>
</dbReference>
<proteinExistence type="inferred from homology"/>
<sequence length="103" mass="12060">MPNNKIFWTRQSREDLRSVRDHIARDAPATALTYVRKLRNSVGRLKQFPFSGEVVPEIGREDLREVLQGNYRIIYRVSERRVDILAVFHSSQIFDERDLGSAE</sequence>
<dbReference type="InterPro" id="IPR051803">
    <property type="entry name" value="TA_system_RelE-like_toxin"/>
</dbReference>
<evidence type="ECO:0000256" key="2">
    <source>
        <dbReference type="ARBA" id="ARBA00022649"/>
    </source>
</evidence>
<protein>
    <submittedName>
        <fullName evidence="3">Plasmid stabilization system protein</fullName>
    </submittedName>
</protein>
<dbReference type="Gene3D" id="3.30.2310.20">
    <property type="entry name" value="RelE-like"/>
    <property type="match status" value="1"/>
</dbReference>
<keyword evidence="4" id="KW-1185">Reference proteome</keyword>
<dbReference type="RefSeq" id="WP_145283832.1">
    <property type="nucleotide sequence ID" value="NZ_CP036318.1"/>
</dbReference>
<reference evidence="3 4" key="1">
    <citation type="submission" date="2019-02" db="EMBL/GenBank/DDBJ databases">
        <title>Deep-cultivation of Planctomycetes and their phenomic and genomic characterization uncovers novel biology.</title>
        <authorList>
            <person name="Wiegand S."/>
            <person name="Jogler M."/>
            <person name="Boedeker C."/>
            <person name="Pinto D."/>
            <person name="Vollmers J."/>
            <person name="Rivas-Marin E."/>
            <person name="Kohn T."/>
            <person name="Peeters S.H."/>
            <person name="Heuer A."/>
            <person name="Rast P."/>
            <person name="Oberbeckmann S."/>
            <person name="Bunk B."/>
            <person name="Jeske O."/>
            <person name="Meyerdierks A."/>
            <person name="Storesund J.E."/>
            <person name="Kallscheuer N."/>
            <person name="Luecker S."/>
            <person name="Lage O.M."/>
            <person name="Pohl T."/>
            <person name="Merkel B.J."/>
            <person name="Hornburger P."/>
            <person name="Mueller R.-W."/>
            <person name="Bruemmer F."/>
            <person name="Labrenz M."/>
            <person name="Spormann A.M."/>
            <person name="Op den Camp H."/>
            <person name="Overmann J."/>
            <person name="Amann R."/>
            <person name="Jetten M.S.M."/>
            <person name="Mascher T."/>
            <person name="Medema M.H."/>
            <person name="Devos D.P."/>
            <person name="Kaster A.-K."/>
            <person name="Ovreas L."/>
            <person name="Rohde M."/>
            <person name="Galperin M.Y."/>
            <person name="Jogler C."/>
        </authorList>
    </citation>
    <scope>NUCLEOTIDE SEQUENCE [LARGE SCALE GENOMIC DNA]</scope>
    <source>
        <strain evidence="3 4">Mal33</strain>
    </source>
</reference>
<dbReference type="InterPro" id="IPR007712">
    <property type="entry name" value="RelE/ParE_toxin"/>
</dbReference>
<dbReference type="PANTHER" id="PTHR33755:SF5">
    <property type="entry name" value="TYPE II TOXIN-ANTITOXIN SYSTEM RELE_PARE FAMILY TOXIN"/>
    <property type="match status" value="1"/>
</dbReference>
<gene>
    <name evidence="3" type="ORF">Mal33_18660</name>
</gene>
<organism evidence="3 4">
    <name type="scientific">Rosistilla oblonga</name>
    <dbReference type="NCBI Taxonomy" id="2527990"/>
    <lineage>
        <taxon>Bacteria</taxon>
        <taxon>Pseudomonadati</taxon>
        <taxon>Planctomycetota</taxon>
        <taxon>Planctomycetia</taxon>
        <taxon>Pirellulales</taxon>
        <taxon>Pirellulaceae</taxon>
        <taxon>Rosistilla</taxon>
    </lineage>
</organism>
<dbReference type="PANTHER" id="PTHR33755">
    <property type="entry name" value="TOXIN PARE1-RELATED"/>
    <property type="match status" value="1"/>
</dbReference>
<dbReference type="InterPro" id="IPR035093">
    <property type="entry name" value="RelE/ParE_toxin_dom_sf"/>
</dbReference>
<evidence type="ECO:0000313" key="3">
    <source>
        <dbReference type="EMBL" id="QDV55887.1"/>
    </source>
</evidence>
<dbReference type="AlphaFoldDB" id="A0A518IS13"/>
<name>A0A518IS13_9BACT</name>
<evidence type="ECO:0000256" key="1">
    <source>
        <dbReference type="ARBA" id="ARBA00006226"/>
    </source>
</evidence>